<dbReference type="InterPro" id="IPR000744">
    <property type="entry name" value="NSF_attach"/>
</dbReference>
<evidence type="ECO:0000256" key="8">
    <source>
        <dbReference type="ARBA" id="ARBA00042485"/>
    </source>
</evidence>
<evidence type="ECO:0000313" key="11">
    <source>
        <dbReference type="EMBL" id="KAK2147858.1"/>
    </source>
</evidence>
<keyword evidence="4" id="KW-0931">ER-Golgi transport</keyword>
<protein>
    <recommendedName>
        <fullName evidence="7">Gamma-soluble NSF attachment protein</fullName>
    </recommendedName>
    <alternativeName>
        <fullName evidence="8">N-ethylmaleimide-sensitive factor attachment protein gamma</fullName>
    </alternativeName>
</protein>
<name>A0AAD9J7G4_9ANNE</name>
<dbReference type="Proteomes" id="UP001208570">
    <property type="component" value="Unassembled WGS sequence"/>
</dbReference>
<evidence type="ECO:0000256" key="7">
    <source>
        <dbReference type="ARBA" id="ARBA00040047"/>
    </source>
</evidence>
<comment type="subcellular location">
    <subcellularLocation>
        <location evidence="1">Membrane</location>
        <topology evidence="1">Peripheral membrane protein</topology>
    </subcellularLocation>
</comment>
<feature type="coiled-coil region" evidence="9">
    <location>
        <begin position="155"/>
        <end position="185"/>
    </location>
</feature>
<evidence type="ECO:0000256" key="2">
    <source>
        <dbReference type="ARBA" id="ARBA00010050"/>
    </source>
</evidence>
<sequence>MASDKKILEGLEHVKQAEKCLKTGLFKWKPDFDGAAFEYSKAAVAFKNAKATDHAINSYLKCSAVQREMGSSLESAALILKEVKNADKAADFVEQAADLYLEHGTPDTAAIALDRAAKMIEQMAPERSIKMYMRACEICEGEDRPRECAEMIGKATNLLIRLRRLDEAANALKREMDYYESIENNGIINKLVMGLVLIHIHRQDYVAANLAYKAALNYTGFAESEEAGPIQQLLEAYDQGDPESANEVLRHPLFKYMENEFTKLSRDLVVHVANKTTTSGSSDGLHGSAAAGGGGDDDDEYADGLL</sequence>
<evidence type="ECO:0000256" key="10">
    <source>
        <dbReference type="SAM" id="MobiDB-lite"/>
    </source>
</evidence>
<feature type="compositionally biased region" description="Acidic residues" evidence="10">
    <location>
        <begin position="295"/>
        <end position="306"/>
    </location>
</feature>
<evidence type="ECO:0000256" key="6">
    <source>
        <dbReference type="ARBA" id="ARBA00023136"/>
    </source>
</evidence>
<dbReference type="PANTHER" id="PTHR13768">
    <property type="entry name" value="SOLUBLE NSF ATTACHMENT PROTEIN SNAP"/>
    <property type="match status" value="1"/>
</dbReference>
<dbReference type="GO" id="GO:0005774">
    <property type="term" value="C:vacuolar membrane"/>
    <property type="evidence" value="ECO:0007669"/>
    <property type="project" value="TreeGrafter"/>
</dbReference>
<dbReference type="AlphaFoldDB" id="A0AAD9J7G4"/>
<gene>
    <name evidence="11" type="ORF">LSH36_534g01018</name>
</gene>
<dbReference type="GO" id="GO:0031201">
    <property type="term" value="C:SNARE complex"/>
    <property type="evidence" value="ECO:0007669"/>
    <property type="project" value="TreeGrafter"/>
</dbReference>
<evidence type="ECO:0000256" key="5">
    <source>
        <dbReference type="ARBA" id="ARBA00022927"/>
    </source>
</evidence>
<evidence type="ECO:0000256" key="4">
    <source>
        <dbReference type="ARBA" id="ARBA00022892"/>
    </source>
</evidence>
<dbReference type="Gene3D" id="1.25.40.10">
    <property type="entry name" value="Tetratricopeptide repeat domain"/>
    <property type="match status" value="1"/>
</dbReference>
<comment type="caution">
    <text evidence="11">The sequence shown here is derived from an EMBL/GenBank/DDBJ whole genome shotgun (WGS) entry which is preliminary data.</text>
</comment>
<dbReference type="InterPro" id="IPR011990">
    <property type="entry name" value="TPR-like_helical_dom_sf"/>
</dbReference>
<keyword evidence="6" id="KW-0472">Membrane</keyword>
<dbReference type="PANTHER" id="PTHR13768:SF2">
    <property type="entry name" value="GAMMA-SOLUBLE NSF ATTACHMENT PROTEIN"/>
    <property type="match status" value="1"/>
</dbReference>
<reference evidence="11" key="1">
    <citation type="journal article" date="2023" name="Mol. Biol. Evol.">
        <title>Third-Generation Sequencing Reveals the Adaptive Role of the Epigenome in Three Deep-Sea Polychaetes.</title>
        <authorList>
            <person name="Perez M."/>
            <person name="Aroh O."/>
            <person name="Sun Y."/>
            <person name="Lan Y."/>
            <person name="Juniper S.K."/>
            <person name="Young C.R."/>
            <person name="Angers B."/>
            <person name="Qian P.Y."/>
        </authorList>
    </citation>
    <scope>NUCLEOTIDE SEQUENCE</scope>
    <source>
        <strain evidence="11">P08H-3</strain>
    </source>
</reference>
<dbReference type="SUPFAM" id="SSF48452">
    <property type="entry name" value="TPR-like"/>
    <property type="match status" value="1"/>
</dbReference>
<keyword evidence="5" id="KW-0653">Protein transport</keyword>
<proteinExistence type="inferred from homology"/>
<evidence type="ECO:0000256" key="1">
    <source>
        <dbReference type="ARBA" id="ARBA00004170"/>
    </source>
</evidence>
<keyword evidence="9" id="KW-0175">Coiled coil</keyword>
<keyword evidence="3" id="KW-0813">Transport</keyword>
<comment type="similarity">
    <text evidence="2">Belongs to the SNAP family.</text>
</comment>
<organism evidence="11 12">
    <name type="scientific">Paralvinella palmiformis</name>
    <dbReference type="NCBI Taxonomy" id="53620"/>
    <lineage>
        <taxon>Eukaryota</taxon>
        <taxon>Metazoa</taxon>
        <taxon>Spiralia</taxon>
        <taxon>Lophotrochozoa</taxon>
        <taxon>Annelida</taxon>
        <taxon>Polychaeta</taxon>
        <taxon>Sedentaria</taxon>
        <taxon>Canalipalpata</taxon>
        <taxon>Terebellida</taxon>
        <taxon>Terebelliformia</taxon>
        <taxon>Alvinellidae</taxon>
        <taxon>Paralvinella</taxon>
    </lineage>
</organism>
<dbReference type="Pfam" id="PF14938">
    <property type="entry name" value="SNAP"/>
    <property type="match status" value="1"/>
</dbReference>
<dbReference type="GO" id="GO:0006886">
    <property type="term" value="P:intracellular protein transport"/>
    <property type="evidence" value="ECO:0007669"/>
    <property type="project" value="InterPro"/>
</dbReference>
<dbReference type="GO" id="GO:0019905">
    <property type="term" value="F:syntaxin binding"/>
    <property type="evidence" value="ECO:0007669"/>
    <property type="project" value="TreeGrafter"/>
</dbReference>
<feature type="compositionally biased region" description="Low complexity" evidence="10">
    <location>
        <begin position="279"/>
        <end position="289"/>
    </location>
</feature>
<evidence type="ECO:0000256" key="9">
    <source>
        <dbReference type="SAM" id="Coils"/>
    </source>
</evidence>
<dbReference type="GO" id="GO:0016192">
    <property type="term" value="P:vesicle-mediated transport"/>
    <property type="evidence" value="ECO:0007669"/>
    <property type="project" value="UniProtKB-KW"/>
</dbReference>
<dbReference type="GO" id="GO:0005483">
    <property type="term" value="F:soluble NSF attachment protein activity"/>
    <property type="evidence" value="ECO:0007669"/>
    <property type="project" value="TreeGrafter"/>
</dbReference>
<evidence type="ECO:0000256" key="3">
    <source>
        <dbReference type="ARBA" id="ARBA00022448"/>
    </source>
</evidence>
<keyword evidence="12" id="KW-1185">Reference proteome</keyword>
<dbReference type="EMBL" id="JAODUP010000533">
    <property type="protein sequence ID" value="KAK2147858.1"/>
    <property type="molecule type" value="Genomic_DNA"/>
</dbReference>
<evidence type="ECO:0000313" key="12">
    <source>
        <dbReference type="Proteomes" id="UP001208570"/>
    </source>
</evidence>
<accession>A0AAD9J7G4</accession>
<feature type="region of interest" description="Disordered" evidence="10">
    <location>
        <begin position="277"/>
        <end position="306"/>
    </location>
</feature>